<dbReference type="EMBL" id="JADPUN010000319">
    <property type="protein sequence ID" value="MBF9134125.1"/>
    <property type="molecule type" value="Genomic_DNA"/>
</dbReference>
<accession>A0ABS0H6M8</accession>
<dbReference type="Gene3D" id="1.10.150.20">
    <property type="entry name" value="5' to 3' exonuclease, C-terminal subdomain"/>
    <property type="match status" value="1"/>
</dbReference>
<sequence length="75" mass="7758">MAEPVEVNGVPAEAEFPTGLSSPARRALAAAGYRRLEQLDGVSEADLLRLHGMGPKAMGQLRAAMALHGLSFAGA</sequence>
<keyword evidence="1" id="KW-0238">DNA-binding</keyword>
<organism evidence="1 2">
    <name type="scientific">Plantactinospora alkalitolerans</name>
    <dbReference type="NCBI Taxonomy" id="2789879"/>
    <lineage>
        <taxon>Bacteria</taxon>
        <taxon>Bacillati</taxon>
        <taxon>Actinomycetota</taxon>
        <taxon>Actinomycetes</taxon>
        <taxon>Micromonosporales</taxon>
        <taxon>Micromonosporaceae</taxon>
        <taxon>Plantactinospora</taxon>
    </lineage>
</organism>
<evidence type="ECO:0000313" key="2">
    <source>
        <dbReference type="Proteomes" id="UP000638560"/>
    </source>
</evidence>
<protein>
    <submittedName>
        <fullName evidence="1">DNA-binding protein</fullName>
    </submittedName>
</protein>
<dbReference type="GO" id="GO:0003677">
    <property type="term" value="F:DNA binding"/>
    <property type="evidence" value="ECO:0007669"/>
    <property type="project" value="UniProtKB-KW"/>
</dbReference>
<keyword evidence="2" id="KW-1185">Reference proteome</keyword>
<name>A0ABS0H6M8_9ACTN</name>
<dbReference type="SUPFAM" id="SSF47789">
    <property type="entry name" value="C-terminal domain of RNA polymerase alpha subunit"/>
    <property type="match status" value="1"/>
</dbReference>
<dbReference type="Proteomes" id="UP000638560">
    <property type="component" value="Unassembled WGS sequence"/>
</dbReference>
<gene>
    <name evidence="1" type="ORF">I0C86_35080</name>
</gene>
<reference evidence="1 2" key="1">
    <citation type="submission" date="2020-11" db="EMBL/GenBank/DDBJ databases">
        <title>A novel isolate from a Black sea contaminated sediment with potential to produce alkanes: Plantactinospora alkalitolerans sp. nov.</title>
        <authorList>
            <person name="Carro L."/>
            <person name="Veyisoglu A."/>
            <person name="Guven K."/>
            <person name="Schumann P."/>
            <person name="Klenk H.-P."/>
            <person name="Sahin N."/>
        </authorList>
    </citation>
    <scope>NUCLEOTIDE SEQUENCE [LARGE SCALE GENOMIC DNA]</scope>
    <source>
        <strain evidence="1 2">S1510</strain>
    </source>
</reference>
<dbReference type="RefSeq" id="WP_196205610.1">
    <property type="nucleotide sequence ID" value="NZ_JADPUN010000319.1"/>
</dbReference>
<evidence type="ECO:0000313" key="1">
    <source>
        <dbReference type="EMBL" id="MBF9134125.1"/>
    </source>
</evidence>
<proteinExistence type="predicted"/>
<comment type="caution">
    <text evidence="1">The sequence shown here is derived from an EMBL/GenBank/DDBJ whole genome shotgun (WGS) entry which is preliminary data.</text>
</comment>